<dbReference type="PROSITE" id="PS50835">
    <property type="entry name" value="IG_LIKE"/>
    <property type="match status" value="1"/>
</dbReference>
<dbReference type="EMBL" id="SCKG01000010">
    <property type="protein sequence ID" value="TDH07730.1"/>
    <property type="molecule type" value="Genomic_DNA"/>
</dbReference>
<reference evidence="5 6" key="1">
    <citation type="submission" date="2019-01" db="EMBL/GenBank/DDBJ databases">
        <title>A chromosome-scale genome assembly of the yellow perch, Perca flavescens.</title>
        <authorList>
            <person name="Feron R."/>
            <person name="Morvezen R."/>
            <person name="Bestin A."/>
            <person name="Haffray P."/>
            <person name="Klopp C."/>
            <person name="Zahm M."/>
            <person name="Cabau C."/>
            <person name="Roques C."/>
            <person name="Donnadieu C."/>
            <person name="Bouchez O."/>
            <person name="Christie M."/>
            <person name="Larson W."/>
            <person name="Guiguen Y."/>
        </authorList>
    </citation>
    <scope>NUCLEOTIDE SEQUENCE [LARGE SCALE GENOMIC DNA]</scope>
    <source>
        <strain evidence="5">YP-PL-M2</strain>
        <tissue evidence="5">Blood</tissue>
    </source>
</reference>
<evidence type="ECO:0000256" key="3">
    <source>
        <dbReference type="SAM" id="SignalP"/>
    </source>
</evidence>
<gene>
    <name evidence="5" type="ORF">EPR50_G00108660</name>
</gene>
<evidence type="ECO:0000256" key="1">
    <source>
        <dbReference type="SAM" id="MobiDB-lite"/>
    </source>
</evidence>
<keyword evidence="2" id="KW-0472">Membrane</keyword>
<dbReference type="AlphaFoldDB" id="A0A484CYJ8"/>
<evidence type="ECO:0000313" key="6">
    <source>
        <dbReference type="Proteomes" id="UP000295070"/>
    </source>
</evidence>
<feature type="transmembrane region" description="Helical" evidence="2">
    <location>
        <begin position="151"/>
        <end position="172"/>
    </location>
</feature>
<proteinExistence type="predicted"/>
<sequence>MRRQHHQRMVMRGVSLYLLLGHLLMVGAGSTCVPVECLRCNTTGKPQADACAFCSPEKCIDDFQVSVNCTGTNLQEGNDITLTCVHNLTVLITMFGWQMNQVDLQEGKNASSLYLKEVHSNNAGLYTCFVKSPCGDYVSPSCNVTVENQSVLILVICGISALGLVLIMGLAMKFKLKRDNAKHKERRRQKAEAEQRSGPAPFTLSGS</sequence>
<feature type="chain" id="PRO_5019838251" description="Ig-like domain-containing protein" evidence="3">
    <location>
        <begin position="30"/>
        <end position="207"/>
    </location>
</feature>
<evidence type="ECO:0000259" key="4">
    <source>
        <dbReference type="PROSITE" id="PS50835"/>
    </source>
</evidence>
<accession>A0A484CYJ8</accession>
<feature type="region of interest" description="Disordered" evidence="1">
    <location>
        <begin position="181"/>
        <end position="207"/>
    </location>
</feature>
<feature type="signal peptide" evidence="3">
    <location>
        <begin position="1"/>
        <end position="29"/>
    </location>
</feature>
<keyword evidence="2" id="KW-1133">Transmembrane helix</keyword>
<keyword evidence="6" id="KW-1185">Reference proteome</keyword>
<protein>
    <recommendedName>
        <fullName evidence="4">Ig-like domain-containing protein</fullName>
    </recommendedName>
</protein>
<evidence type="ECO:0000256" key="2">
    <source>
        <dbReference type="SAM" id="Phobius"/>
    </source>
</evidence>
<dbReference type="SUPFAM" id="SSF48726">
    <property type="entry name" value="Immunoglobulin"/>
    <property type="match status" value="1"/>
</dbReference>
<keyword evidence="2" id="KW-0812">Transmembrane</keyword>
<dbReference type="InterPro" id="IPR003599">
    <property type="entry name" value="Ig_sub"/>
</dbReference>
<dbReference type="InterPro" id="IPR007110">
    <property type="entry name" value="Ig-like_dom"/>
</dbReference>
<dbReference type="InterPro" id="IPR036179">
    <property type="entry name" value="Ig-like_dom_sf"/>
</dbReference>
<keyword evidence="3" id="KW-0732">Signal</keyword>
<comment type="caution">
    <text evidence="5">The sequence shown here is derived from an EMBL/GenBank/DDBJ whole genome shotgun (WGS) entry which is preliminary data.</text>
</comment>
<dbReference type="Proteomes" id="UP000295070">
    <property type="component" value="Chromosome 10"/>
</dbReference>
<dbReference type="Gene3D" id="2.60.40.10">
    <property type="entry name" value="Immunoglobulins"/>
    <property type="match status" value="1"/>
</dbReference>
<dbReference type="InterPro" id="IPR013783">
    <property type="entry name" value="Ig-like_fold"/>
</dbReference>
<evidence type="ECO:0000313" key="5">
    <source>
        <dbReference type="EMBL" id="TDH07730.1"/>
    </source>
</evidence>
<name>A0A484CYJ8_PERFV</name>
<dbReference type="SMART" id="SM00409">
    <property type="entry name" value="IG"/>
    <property type="match status" value="1"/>
</dbReference>
<organism evidence="5 6">
    <name type="scientific">Perca flavescens</name>
    <name type="common">American yellow perch</name>
    <name type="synonym">Morone flavescens</name>
    <dbReference type="NCBI Taxonomy" id="8167"/>
    <lineage>
        <taxon>Eukaryota</taxon>
        <taxon>Metazoa</taxon>
        <taxon>Chordata</taxon>
        <taxon>Craniata</taxon>
        <taxon>Vertebrata</taxon>
        <taxon>Euteleostomi</taxon>
        <taxon>Actinopterygii</taxon>
        <taxon>Neopterygii</taxon>
        <taxon>Teleostei</taxon>
        <taxon>Neoteleostei</taxon>
        <taxon>Acanthomorphata</taxon>
        <taxon>Eupercaria</taxon>
        <taxon>Perciformes</taxon>
        <taxon>Percoidei</taxon>
        <taxon>Percidae</taxon>
        <taxon>Percinae</taxon>
        <taxon>Perca</taxon>
    </lineage>
</organism>
<feature type="domain" description="Ig-like" evidence="4">
    <location>
        <begin position="56"/>
        <end position="145"/>
    </location>
</feature>